<dbReference type="AlphaFoldDB" id="A0A176WBW7"/>
<keyword evidence="7" id="KW-1185">Reference proteome</keyword>
<dbReference type="GO" id="GO:0005794">
    <property type="term" value="C:Golgi apparatus"/>
    <property type="evidence" value="ECO:0007669"/>
    <property type="project" value="TreeGrafter"/>
</dbReference>
<dbReference type="PANTHER" id="PTHR31889:SF86">
    <property type="entry name" value="FUCOSYLTRANSFERASE"/>
    <property type="match status" value="1"/>
</dbReference>
<dbReference type="GO" id="GO:0042546">
    <property type="term" value="P:cell wall biogenesis"/>
    <property type="evidence" value="ECO:0007669"/>
    <property type="project" value="InterPro"/>
</dbReference>
<sequence>MLTAAPTNPDDGGRGRGEGFFTKWRLLGLTIVLLCLVEWLDNRIVSTTVISVVPVQWSRNSSFISSKVDAEDLNDSGDQNGLPPSRPHGTLLLQALRRTRSLVTNARLENINEKEKAEWNRRNPCSSRWELQTMYDDRSHSKKYPRDPAWEQVMEEYSELHRACTQRVGNVTKYFLDRKDSVPGCKFVLADTNSGAGLGNKILVLSSAFAFALATQRILLVAHETLLTEYTCEPFVGSSWFLNSSQLLLTRSRNHTFQSDDEFFSEINKHFAYFKQNASSQLTASAADKGRYQSPNVSFPWRPRDFAVVASPDTAHLYQALPRFYCETEQMYYSHVPFVSWSGCINTIPRLFTVLSFMPIFEDQFPDRMILTRILRSVVLPGDSLWSRVKHLAHAYLFRKDGARRVGIQMRFRRGGINEAMVNSRVVDCLWREGILPNVSQSVAEVSERKQTLTDIKNAPVIKVFIASLKHGLYEHVNNIYLNNPITASGEDVSLVQLTSSQRQRLNNVDEDVEAFAEILLLSFSDQLLVTPISTFGGLAQAYGALVPYFIEYRDDFPNGTRRDVCRRGETVDVAMQGPGVGWSCRLDPVQGGNLMERAPYVRPVLDIELSNNCRNLLAGWLCTQVIARNRGGKVAELQMRTLAKAEEEGGGGR</sequence>
<evidence type="ECO:0000256" key="5">
    <source>
        <dbReference type="ARBA" id="ARBA00023316"/>
    </source>
</evidence>
<gene>
    <name evidence="6" type="ORF">AXG93_4003s1280</name>
</gene>
<protein>
    <recommendedName>
        <fullName evidence="8">Fucosyltransferase</fullName>
    </recommendedName>
</protein>
<evidence type="ECO:0000256" key="2">
    <source>
        <dbReference type="ARBA" id="ARBA00022676"/>
    </source>
</evidence>
<dbReference type="GO" id="GO:0016020">
    <property type="term" value="C:membrane"/>
    <property type="evidence" value="ECO:0007669"/>
    <property type="project" value="InterPro"/>
</dbReference>
<evidence type="ECO:0000256" key="3">
    <source>
        <dbReference type="ARBA" id="ARBA00022679"/>
    </source>
</evidence>
<dbReference type="GO" id="GO:0008107">
    <property type="term" value="F:galactoside 2-alpha-L-fucosyltransferase activity"/>
    <property type="evidence" value="ECO:0007669"/>
    <property type="project" value="InterPro"/>
</dbReference>
<dbReference type="InterPro" id="IPR004938">
    <property type="entry name" value="XG_FTase"/>
</dbReference>
<dbReference type="PANTHER" id="PTHR31889">
    <property type="entry name" value="FUCOSYLTRANSFERASE 2-RELATED"/>
    <property type="match status" value="1"/>
</dbReference>
<dbReference type="EMBL" id="LVLJ01001437">
    <property type="protein sequence ID" value="OAE29606.1"/>
    <property type="molecule type" value="Genomic_DNA"/>
</dbReference>
<keyword evidence="4" id="KW-0325">Glycoprotein</keyword>
<evidence type="ECO:0008006" key="8">
    <source>
        <dbReference type="Google" id="ProtNLM"/>
    </source>
</evidence>
<dbReference type="GO" id="GO:0009969">
    <property type="term" value="P:xyloglucan biosynthetic process"/>
    <property type="evidence" value="ECO:0007669"/>
    <property type="project" value="TreeGrafter"/>
</dbReference>
<dbReference type="Pfam" id="PF03254">
    <property type="entry name" value="XG_FTase"/>
    <property type="match status" value="1"/>
</dbReference>
<name>A0A176WBW7_MARPO</name>
<keyword evidence="5" id="KW-0961">Cell wall biogenesis/degradation</keyword>
<accession>A0A176WBW7</accession>
<evidence type="ECO:0000313" key="7">
    <source>
        <dbReference type="Proteomes" id="UP000077202"/>
    </source>
</evidence>
<dbReference type="Proteomes" id="UP000077202">
    <property type="component" value="Unassembled WGS sequence"/>
</dbReference>
<keyword evidence="3" id="KW-0808">Transferase</keyword>
<keyword evidence="2" id="KW-0328">Glycosyltransferase</keyword>
<evidence type="ECO:0000313" key="6">
    <source>
        <dbReference type="EMBL" id="OAE29606.1"/>
    </source>
</evidence>
<dbReference type="GO" id="GO:0071555">
    <property type="term" value="P:cell wall organization"/>
    <property type="evidence" value="ECO:0007669"/>
    <property type="project" value="UniProtKB-KW"/>
</dbReference>
<proteinExistence type="inferred from homology"/>
<organism evidence="6 7">
    <name type="scientific">Marchantia polymorpha subsp. ruderalis</name>
    <dbReference type="NCBI Taxonomy" id="1480154"/>
    <lineage>
        <taxon>Eukaryota</taxon>
        <taxon>Viridiplantae</taxon>
        <taxon>Streptophyta</taxon>
        <taxon>Embryophyta</taxon>
        <taxon>Marchantiophyta</taxon>
        <taxon>Marchantiopsida</taxon>
        <taxon>Marchantiidae</taxon>
        <taxon>Marchantiales</taxon>
        <taxon>Marchantiaceae</taxon>
        <taxon>Marchantia</taxon>
    </lineage>
</organism>
<comment type="caution">
    <text evidence="6">The sequence shown here is derived from an EMBL/GenBank/DDBJ whole genome shotgun (WGS) entry which is preliminary data.</text>
</comment>
<reference evidence="6" key="1">
    <citation type="submission" date="2016-03" db="EMBL/GenBank/DDBJ databases">
        <title>Mechanisms controlling the formation of the plant cell surface in tip-growing cells are functionally conserved among land plants.</title>
        <authorList>
            <person name="Honkanen S."/>
            <person name="Jones V.A."/>
            <person name="Morieri G."/>
            <person name="Champion C."/>
            <person name="Hetherington A.J."/>
            <person name="Kelly S."/>
            <person name="Saint-Marcoux D."/>
            <person name="Proust H."/>
            <person name="Prescott H."/>
            <person name="Dolan L."/>
        </authorList>
    </citation>
    <scope>NUCLEOTIDE SEQUENCE [LARGE SCALE GENOMIC DNA]</scope>
    <source>
        <tissue evidence="6">Whole gametophyte</tissue>
    </source>
</reference>
<evidence type="ECO:0000256" key="1">
    <source>
        <dbReference type="ARBA" id="ARBA00010481"/>
    </source>
</evidence>
<comment type="similarity">
    <text evidence="1">Belongs to the glycosyltransferase 37 family.</text>
</comment>
<evidence type="ECO:0000256" key="4">
    <source>
        <dbReference type="ARBA" id="ARBA00023180"/>
    </source>
</evidence>